<accession>A0ABX4H0B3</accession>
<dbReference type="Gene3D" id="1.10.10.10">
    <property type="entry name" value="Winged helix-like DNA-binding domain superfamily/Winged helix DNA-binding domain"/>
    <property type="match status" value="1"/>
</dbReference>
<dbReference type="InterPro" id="IPR036388">
    <property type="entry name" value="WH-like_DNA-bd_sf"/>
</dbReference>
<dbReference type="RefSeq" id="WP_095218485.1">
    <property type="nucleotide sequence ID" value="NZ_NPBJ01000013.1"/>
</dbReference>
<dbReference type="Proteomes" id="UP000216852">
    <property type="component" value="Unassembled WGS sequence"/>
</dbReference>
<comment type="caution">
    <text evidence="1">The sequence shown here is derived from an EMBL/GenBank/DDBJ whole genome shotgun (WGS) entry which is preliminary data.</text>
</comment>
<keyword evidence="2" id="KW-1185">Reference proteome</keyword>
<dbReference type="Pfam" id="PF13730">
    <property type="entry name" value="HTH_36"/>
    <property type="match status" value="1"/>
</dbReference>
<gene>
    <name evidence="1" type="ORF">CHH48_07330</name>
</gene>
<protein>
    <recommendedName>
        <fullName evidence="3">Helix-turn-helix domain-containing protein</fullName>
    </recommendedName>
</protein>
<dbReference type="EMBL" id="NPBJ01000013">
    <property type="protein sequence ID" value="PAE00572.1"/>
    <property type="molecule type" value="Genomic_DNA"/>
</dbReference>
<reference evidence="1 2" key="1">
    <citation type="submission" date="2017-07" db="EMBL/GenBank/DDBJ databases">
        <title>Isolation and whole genome analysis of endospore-forming bacteria from heroin.</title>
        <authorList>
            <person name="Kalinowski J."/>
            <person name="Ahrens B."/>
            <person name="Al-Dilaimi A."/>
            <person name="Winkler A."/>
            <person name="Wibberg D."/>
            <person name="Schleenbecker U."/>
            <person name="Ruckert C."/>
            <person name="Wolfel R."/>
            <person name="Grass G."/>
        </authorList>
    </citation>
    <scope>NUCLEOTIDE SEQUENCE [LARGE SCALE GENOMIC DNA]</scope>
    <source>
        <strain evidence="1 2">7517-1</strain>
    </source>
</reference>
<evidence type="ECO:0000313" key="2">
    <source>
        <dbReference type="Proteomes" id="UP000216852"/>
    </source>
</evidence>
<evidence type="ECO:0000313" key="1">
    <source>
        <dbReference type="EMBL" id="PAE00572.1"/>
    </source>
</evidence>
<name>A0ABX4H0B3_9BACI</name>
<evidence type="ECO:0008006" key="3">
    <source>
        <dbReference type="Google" id="ProtNLM"/>
    </source>
</evidence>
<sequence>MTIYLSEHQTFSDVQELNHHVKLHTDRHRYEMNDTQRTVLQFIARYSAKYAGASHLKTETIAAGVDKSRRTVERAIGALVRLNIIEKVSTTRRIKGGKGANIYRVMPFNDVSEVSHCEEPDKPTETSDRAVSAPKETTNLLISNACITYTSATPYGRFKSFIEQFIGKDEKALVHRLYGVYLGQSKALRKVYEARTLIDVACRGIAVTFQATKSKRIRNVAGYFNGVICRLFDEMYEELLQV</sequence>
<proteinExistence type="predicted"/>
<organism evidence="1 2">
    <name type="scientific">Terribacillus saccharophilus</name>
    <dbReference type="NCBI Taxonomy" id="361277"/>
    <lineage>
        <taxon>Bacteria</taxon>
        <taxon>Bacillati</taxon>
        <taxon>Bacillota</taxon>
        <taxon>Bacilli</taxon>
        <taxon>Bacillales</taxon>
        <taxon>Bacillaceae</taxon>
        <taxon>Terribacillus</taxon>
    </lineage>
</organism>